<dbReference type="EMBL" id="LFJS01000001">
    <property type="protein sequence ID" value="KMU54180.1"/>
    <property type="molecule type" value="Genomic_DNA"/>
</dbReference>
<comment type="caution">
    <text evidence="1">The sequence shown here is derived from an EMBL/GenBank/DDBJ whole genome shotgun (WGS) entry which is preliminary data.</text>
</comment>
<organism evidence="1 2">
    <name type="scientific">Serratia marcescens</name>
    <dbReference type="NCBI Taxonomy" id="615"/>
    <lineage>
        <taxon>Bacteria</taxon>
        <taxon>Pseudomonadati</taxon>
        <taxon>Pseudomonadota</taxon>
        <taxon>Gammaproteobacteria</taxon>
        <taxon>Enterobacterales</taxon>
        <taxon>Yersiniaceae</taxon>
        <taxon>Serratia</taxon>
    </lineage>
</organism>
<dbReference type="AlphaFoldDB" id="A0A656VQD8"/>
<dbReference type="Proteomes" id="UP000037482">
    <property type="component" value="Unassembled WGS sequence"/>
</dbReference>
<gene>
    <name evidence="1" type="ORF">AB868_00088</name>
</gene>
<proteinExistence type="predicted"/>
<accession>A0A656VQD8</accession>
<dbReference type="RefSeq" id="WP_049294718.1">
    <property type="nucleotide sequence ID" value="NZ_CAXONA010000008.1"/>
</dbReference>
<protein>
    <submittedName>
        <fullName evidence="1">Uncharacterized protein</fullName>
    </submittedName>
</protein>
<reference evidence="1 2" key="1">
    <citation type="submission" date="2015-06" db="EMBL/GenBank/DDBJ databases">
        <title>Draft Genome of Serratia marcescens Strain AH0650_Sm1.</title>
        <authorList>
            <person name="Wan Y."/>
            <person name="Gorrie C."/>
            <person name="Holt K."/>
        </authorList>
    </citation>
    <scope>NUCLEOTIDE SEQUENCE [LARGE SCALE GENOMIC DNA]</scope>
    <source>
        <strain evidence="1 2">AH0650_Sm1</strain>
    </source>
</reference>
<sequence length="224" mass="24838">MNVVHDHPGVSTLVGTPKEIQDKLRKSHADKVMVLTFEHMNAHVLKTLAENMSNVASSMFEVLLTRQDREVVELLADALVPRKPASPRLLKEAMMLARARKAVLDSGDWLTAAEIAQLAGLSATNPSAQPNKWKKQGQIFAIHHNGIDYFPDYGLDRDTNFRPLKAMARVIEVLAEHKDAWGMAYWFLSVNSFLGGKRPQDLIASAPERVIAAAIDEVQEIAHG</sequence>
<name>A0A656VQD8_SERMA</name>
<evidence type="ECO:0000313" key="2">
    <source>
        <dbReference type="Proteomes" id="UP000037482"/>
    </source>
</evidence>
<evidence type="ECO:0000313" key="1">
    <source>
        <dbReference type="EMBL" id="KMU54180.1"/>
    </source>
</evidence>